<comment type="caution">
    <text evidence="7">The sequence shown here is derived from an EMBL/GenBank/DDBJ whole genome shotgun (WGS) entry which is preliminary data.</text>
</comment>
<dbReference type="InterPro" id="IPR029056">
    <property type="entry name" value="Ribokinase-like"/>
</dbReference>
<evidence type="ECO:0000256" key="4">
    <source>
        <dbReference type="ARBA" id="ARBA00022777"/>
    </source>
</evidence>
<evidence type="ECO:0000313" key="7">
    <source>
        <dbReference type="EMBL" id="RGQ71423.1"/>
    </source>
</evidence>
<dbReference type="Gene3D" id="3.40.1190.20">
    <property type="match status" value="1"/>
</dbReference>
<dbReference type="InterPro" id="IPR011611">
    <property type="entry name" value="PfkB_dom"/>
</dbReference>
<dbReference type="EMBL" id="QRTJ01000001">
    <property type="protein sequence ID" value="RGQ71423.1"/>
    <property type="molecule type" value="Genomic_DNA"/>
</dbReference>
<accession>A0A412CB36</accession>
<feature type="domain" description="Carbohydrate kinase PfkB" evidence="6">
    <location>
        <begin position="6"/>
        <end position="311"/>
    </location>
</feature>
<evidence type="ECO:0000259" key="6">
    <source>
        <dbReference type="Pfam" id="PF00294"/>
    </source>
</evidence>
<protein>
    <submittedName>
        <fullName evidence="7">Carbohydrate kinase</fullName>
    </submittedName>
</protein>
<dbReference type="PANTHER" id="PTHR43085">
    <property type="entry name" value="HEXOKINASE FAMILY MEMBER"/>
    <property type="match status" value="1"/>
</dbReference>
<evidence type="ECO:0000256" key="5">
    <source>
        <dbReference type="ARBA" id="ARBA00022840"/>
    </source>
</evidence>
<keyword evidence="2" id="KW-0808">Transferase</keyword>
<keyword evidence="3" id="KW-0547">Nucleotide-binding</keyword>
<keyword evidence="4 7" id="KW-0418">Kinase</keyword>
<evidence type="ECO:0000313" key="8">
    <source>
        <dbReference type="Proteomes" id="UP000286137"/>
    </source>
</evidence>
<sequence length="326" mass="36734">MEPKYDVIAMGELLIDFTENGYSEQENHILEANPGGAPCNVLAMLNRLGKKTSFLGMVGKDQFGMLLRDTLKELGIDTSHLYESEKVHTTLAFVHTLEDGDREFAFYRNPGADMMLKEEHVEVEFVRSAKAFHYGILSMTHEDVRKATVYAIRAAKEAGLLLSFDPNLRPPLWSDMEEARAQIQYGLSQCDLLKISEEELEFVTGTMDVIRGAKQLKKQYPNIRLMNVTMGKGGSMAFHQDRQVFCRPFLQKETIETTGAGDTFGACALNYVLEHGIEDLKEEQLYEMLEFANAAASLITTKKGALKVMPTKEAVREFLKKEKANE</sequence>
<dbReference type="Proteomes" id="UP000286137">
    <property type="component" value="Unassembled WGS sequence"/>
</dbReference>
<evidence type="ECO:0000256" key="3">
    <source>
        <dbReference type="ARBA" id="ARBA00022741"/>
    </source>
</evidence>
<evidence type="ECO:0000256" key="1">
    <source>
        <dbReference type="ARBA" id="ARBA00010688"/>
    </source>
</evidence>
<comment type="similarity">
    <text evidence="1">Belongs to the carbohydrate kinase PfkB family.</text>
</comment>
<dbReference type="InterPro" id="IPR050306">
    <property type="entry name" value="PfkB_Carbo_kinase"/>
</dbReference>
<organism evidence="7 8">
    <name type="scientific">Mediterraneibacter gnavus</name>
    <name type="common">Ruminococcus gnavus</name>
    <dbReference type="NCBI Taxonomy" id="33038"/>
    <lineage>
        <taxon>Bacteria</taxon>
        <taxon>Bacillati</taxon>
        <taxon>Bacillota</taxon>
        <taxon>Clostridia</taxon>
        <taxon>Lachnospirales</taxon>
        <taxon>Lachnospiraceae</taxon>
        <taxon>Mediterraneibacter</taxon>
    </lineage>
</organism>
<proteinExistence type="inferred from homology"/>
<dbReference type="Pfam" id="PF00294">
    <property type="entry name" value="PfkB"/>
    <property type="match status" value="1"/>
</dbReference>
<dbReference type="GO" id="GO:0016301">
    <property type="term" value="F:kinase activity"/>
    <property type="evidence" value="ECO:0007669"/>
    <property type="project" value="UniProtKB-KW"/>
</dbReference>
<dbReference type="CDD" id="cd01167">
    <property type="entry name" value="bac_FRK"/>
    <property type="match status" value="1"/>
</dbReference>
<name>A0A412CB36_MEDGN</name>
<dbReference type="PANTHER" id="PTHR43085:SF1">
    <property type="entry name" value="PSEUDOURIDINE KINASE-RELATED"/>
    <property type="match status" value="1"/>
</dbReference>
<dbReference type="AlphaFoldDB" id="A0A412CB36"/>
<gene>
    <name evidence="7" type="ORF">DWY88_00985</name>
</gene>
<dbReference type="GO" id="GO:0005524">
    <property type="term" value="F:ATP binding"/>
    <property type="evidence" value="ECO:0007669"/>
    <property type="project" value="UniProtKB-KW"/>
</dbReference>
<keyword evidence="5" id="KW-0067">ATP-binding</keyword>
<evidence type="ECO:0000256" key="2">
    <source>
        <dbReference type="ARBA" id="ARBA00022679"/>
    </source>
</evidence>
<dbReference type="RefSeq" id="WP_118013360.1">
    <property type="nucleotide sequence ID" value="NZ_CAXSWW010000011.1"/>
</dbReference>
<dbReference type="SUPFAM" id="SSF53613">
    <property type="entry name" value="Ribokinase-like"/>
    <property type="match status" value="1"/>
</dbReference>
<reference evidence="7 8" key="1">
    <citation type="submission" date="2018-08" db="EMBL/GenBank/DDBJ databases">
        <title>A genome reference for cultivated species of the human gut microbiota.</title>
        <authorList>
            <person name="Zou Y."/>
            <person name="Xue W."/>
            <person name="Luo G."/>
        </authorList>
    </citation>
    <scope>NUCLEOTIDE SEQUENCE [LARGE SCALE GENOMIC DNA]</scope>
    <source>
        <strain evidence="7 8">AF27-4BH</strain>
    </source>
</reference>